<evidence type="ECO:0000256" key="1">
    <source>
        <dbReference type="SAM" id="MobiDB-lite"/>
    </source>
</evidence>
<feature type="compositionally biased region" description="Basic and acidic residues" evidence="1">
    <location>
        <begin position="15"/>
        <end position="29"/>
    </location>
</feature>
<keyword evidence="4" id="KW-1185">Reference proteome</keyword>
<evidence type="ECO:0000313" key="3">
    <source>
        <dbReference type="EMBL" id="GII04576.1"/>
    </source>
</evidence>
<proteinExistence type="predicted"/>
<accession>A0A8J3T523</accession>
<feature type="transmembrane region" description="Helical" evidence="2">
    <location>
        <begin position="163"/>
        <end position="183"/>
    </location>
</feature>
<evidence type="ECO:0000313" key="4">
    <source>
        <dbReference type="Proteomes" id="UP000634476"/>
    </source>
</evidence>
<gene>
    <name evidence="3" type="ORF">Pta02_65840</name>
</gene>
<feature type="region of interest" description="Disordered" evidence="1">
    <location>
        <begin position="1"/>
        <end position="31"/>
    </location>
</feature>
<feature type="transmembrane region" description="Helical" evidence="2">
    <location>
        <begin position="40"/>
        <end position="59"/>
    </location>
</feature>
<keyword evidence="2" id="KW-0812">Transmembrane</keyword>
<evidence type="ECO:0000256" key="2">
    <source>
        <dbReference type="SAM" id="Phobius"/>
    </source>
</evidence>
<keyword evidence="2" id="KW-1133">Transmembrane helix</keyword>
<keyword evidence="2" id="KW-0472">Membrane</keyword>
<reference evidence="3" key="1">
    <citation type="submission" date="2021-01" db="EMBL/GenBank/DDBJ databases">
        <title>Whole genome shotgun sequence of Planobispora takensis NBRC 109077.</title>
        <authorList>
            <person name="Komaki H."/>
            <person name="Tamura T."/>
        </authorList>
    </citation>
    <scope>NUCLEOTIDE SEQUENCE</scope>
    <source>
        <strain evidence="3">NBRC 109077</strain>
    </source>
</reference>
<sequence>MTARGGVPPSSPPLDGRDVPGEGPDRDDAPAAARGWAPHLWWISLLAGAAGFAFVWLVMPHGREAGTVWEFAAKLLAFALLCCAVAFFPWVSWRQHWLLYVPFVFFTGYVIPRISYFYYGDVGRVQDDSFYTHLYLLLYPGIVLTSAAAYRIGGGTPGRCLKIAFSGIVIVFSGFLDIMWQLVNPVEIPASIDAPHITVFTGGPISFGATIAFALAHIPIVVVINLLPLDRWIGRLPGAERLTADRAR</sequence>
<dbReference type="Proteomes" id="UP000634476">
    <property type="component" value="Unassembled WGS sequence"/>
</dbReference>
<feature type="transmembrane region" description="Helical" evidence="2">
    <location>
        <begin position="71"/>
        <end position="90"/>
    </location>
</feature>
<comment type="caution">
    <text evidence="3">The sequence shown here is derived from an EMBL/GenBank/DDBJ whole genome shotgun (WGS) entry which is preliminary data.</text>
</comment>
<dbReference type="EMBL" id="BOOK01000052">
    <property type="protein sequence ID" value="GII04576.1"/>
    <property type="molecule type" value="Genomic_DNA"/>
</dbReference>
<feature type="transmembrane region" description="Helical" evidence="2">
    <location>
        <begin position="203"/>
        <end position="227"/>
    </location>
</feature>
<feature type="transmembrane region" description="Helical" evidence="2">
    <location>
        <begin position="130"/>
        <end position="151"/>
    </location>
</feature>
<feature type="transmembrane region" description="Helical" evidence="2">
    <location>
        <begin position="97"/>
        <end position="118"/>
    </location>
</feature>
<dbReference type="AlphaFoldDB" id="A0A8J3T523"/>
<dbReference type="RefSeq" id="WP_239131408.1">
    <property type="nucleotide sequence ID" value="NZ_BOOK01000052.1"/>
</dbReference>
<organism evidence="3 4">
    <name type="scientific">Planobispora takensis</name>
    <dbReference type="NCBI Taxonomy" id="1367882"/>
    <lineage>
        <taxon>Bacteria</taxon>
        <taxon>Bacillati</taxon>
        <taxon>Actinomycetota</taxon>
        <taxon>Actinomycetes</taxon>
        <taxon>Streptosporangiales</taxon>
        <taxon>Streptosporangiaceae</taxon>
        <taxon>Planobispora</taxon>
    </lineage>
</organism>
<protein>
    <submittedName>
        <fullName evidence="3">Uncharacterized protein</fullName>
    </submittedName>
</protein>
<name>A0A8J3T523_9ACTN</name>